<dbReference type="Proteomes" id="UP000027586">
    <property type="component" value="Unassembled WGS sequence"/>
</dbReference>
<evidence type="ECO:0000313" key="2">
    <source>
        <dbReference type="Proteomes" id="UP000027586"/>
    </source>
</evidence>
<keyword evidence="2" id="KW-1185">Reference proteome</keyword>
<reference evidence="1" key="1">
    <citation type="submission" date="2013-08" db="EMBL/GenBank/DDBJ databases">
        <title>Gene expansion shapes genome architecture in the human pathogen Lichtheimia corymbifera: an evolutionary genomics analysis in the ancient terrestrial Mucorales (Mucoromycotina).</title>
        <authorList>
            <person name="Schwartze V.U."/>
            <person name="Winter S."/>
            <person name="Shelest E."/>
            <person name="Marcet-Houben M."/>
            <person name="Horn F."/>
            <person name="Wehner S."/>
            <person name="Hoffmann K."/>
            <person name="Riege K."/>
            <person name="Sammeth M."/>
            <person name="Nowrousian M."/>
            <person name="Valiante V."/>
            <person name="Linde J."/>
            <person name="Jacobsen I.D."/>
            <person name="Marz M."/>
            <person name="Brakhage A.A."/>
            <person name="Gabaldon T."/>
            <person name="Bocker S."/>
            <person name="Voigt K."/>
        </authorList>
    </citation>
    <scope>NUCLEOTIDE SEQUENCE [LARGE SCALE GENOMIC DNA]</scope>
    <source>
        <strain evidence="1">FSU 9682</strain>
    </source>
</reference>
<sequence>MQQQFLPPCIHRLKKEAHHGDMNVKTNNKVSSPTCRRILSCPESPWQPSSLSTTRAALAIQAYTIGANHTHIYSNIVMSCIWDDT</sequence>
<protein>
    <submittedName>
        <fullName evidence="1">Uncharacterized protein</fullName>
    </submittedName>
</protein>
<comment type="caution">
    <text evidence="1">The sequence shown here is derived from an EMBL/GenBank/DDBJ whole genome shotgun (WGS) entry which is preliminary data.</text>
</comment>
<gene>
    <name evidence="1" type="ORF">LCOR_03562.1</name>
</gene>
<dbReference type="EMBL" id="CBTN010000011">
    <property type="protein sequence ID" value="CDH52030.1"/>
    <property type="molecule type" value="Genomic_DNA"/>
</dbReference>
<name>A0A068RQT2_9FUNG</name>
<accession>A0A068RQT2</accession>
<dbReference type="VEuPathDB" id="FungiDB:LCOR_03562.1"/>
<proteinExistence type="predicted"/>
<organism evidence="1 2">
    <name type="scientific">Lichtheimia corymbifera JMRC:FSU:9682</name>
    <dbReference type="NCBI Taxonomy" id="1263082"/>
    <lineage>
        <taxon>Eukaryota</taxon>
        <taxon>Fungi</taxon>
        <taxon>Fungi incertae sedis</taxon>
        <taxon>Mucoromycota</taxon>
        <taxon>Mucoromycotina</taxon>
        <taxon>Mucoromycetes</taxon>
        <taxon>Mucorales</taxon>
        <taxon>Lichtheimiaceae</taxon>
        <taxon>Lichtheimia</taxon>
    </lineage>
</organism>
<evidence type="ECO:0000313" key="1">
    <source>
        <dbReference type="EMBL" id="CDH52030.1"/>
    </source>
</evidence>
<dbReference type="AlphaFoldDB" id="A0A068RQT2"/>